<dbReference type="AlphaFoldDB" id="A0A290S023"/>
<evidence type="ECO:0000313" key="2">
    <source>
        <dbReference type="Proteomes" id="UP000016505"/>
    </source>
</evidence>
<dbReference type="Proteomes" id="UP000016505">
    <property type="component" value="Chromosome I"/>
</dbReference>
<dbReference type="EMBL" id="CP011025">
    <property type="protein sequence ID" value="ATC85583.1"/>
    <property type="molecule type" value="Genomic_DNA"/>
</dbReference>
<gene>
    <name evidence="1" type="ORF">PARC_a0898</name>
</gene>
<organism evidence="1 2">
    <name type="scientific">Pseudoalteromonas arctica A 37-1-2</name>
    <dbReference type="NCBI Taxonomy" id="1117313"/>
    <lineage>
        <taxon>Bacteria</taxon>
        <taxon>Pseudomonadati</taxon>
        <taxon>Pseudomonadota</taxon>
        <taxon>Gammaproteobacteria</taxon>
        <taxon>Alteromonadales</taxon>
        <taxon>Pseudoalteromonadaceae</taxon>
        <taxon>Pseudoalteromonas</taxon>
    </lineage>
</organism>
<accession>A0A290S023</accession>
<dbReference type="KEGG" id="part:PARC_a0898"/>
<reference evidence="1 2" key="1">
    <citation type="journal article" date="2012" name="J. Bacteriol.">
        <title>Genome sequences of type strains of seven species of the marine bacterium Pseudoalteromonas.</title>
        <authorList>
            <person name="Xie B.B."/>
            <person name="Shu Y.L."/>
            <person name="Qin Q.L."/>
            <person name="Rong J.C."/>
            <person name="Zhang X.Y."/>
            <person name="Chen X.L."/>
            <person name="Shi M."/>
            <person name="He H.L."/>
            <person name="Zhou B.C."/>
            <person name="Zhang Y.Z."/>
        </authorList>
    </citation>
    <scope>NUCLEOTIDE SEQUENCE [LARGE SCALE GENOMIC DNA]</scope>
    <source>
        <strain evidence="1 2">A 37-1-2</strain>
    </source>
</reference>
<sequence length="37" mass="4221">MAIIKHKLAGIESNLYNLIKSDPSMNIFNLFKNTELV</sequence>
<evidence type="ECO:0000313" key="1">
    <source>
        <dbReference type="EMBL" id="ATC85583.1"/>
    </source>
</evidence>
<proteinExistence type="predicted"/>
<protein>
    <submittedName>
        <fullName evidence="1">Uncharacterized protein</fullName>
    </submittedName>
</protein>
<name>A0A290S023_9GAMM</name>